<keyword evidence="2" id="KW-1003">Cell membrane</keyword>
<comment type="subcellular location">
    <subcellularLocation>
        <location evidence="1">Cell membrane</location>
        <topology evidence="1">Multi-pass membrane protein</topology>
    </subcellularLocation>
</comment>
<dbReference type="EMBL" id="QBMN01000221">
    <property type="protein sequence ID" value="PZO34078.1"/>
    <property type="molecule type" value="Genomic_DNA"/>
</dbReference>
<feature type="transmembrane region" description="Helical" evidence="7">
    <location>
        <begin position="36"/>
        <end position="53"/>
    </location>
</feature>
<dbReference type="Pfam" id="PF13244">
    <property type="entry name" value="MbhD"/>
    <property type="match status" value="1"/>
</dbReference>
<comment type="caution">
    <text evidence="9">The sequence shown here is derived from an EMBL/GenBank/DDBJ whole genome shotgun (WGS) entry which is preliminary data.</text>
</comment>
<feature type="transmembrane region" description="Helical" evidence="7">
    <location>
        <begin position="59"/>
        <end position="77"/>
    </location>
</feature>
<name>A0A2W4XRQ6_9CYAN</name>
<evidence type="ECO:0000256" key="7">
    <source>
        <dbReference type="SAM" id="Phobius"/>
    </source>
</evidence>
<evidence type="ECO:0000256" key="6">
    <source>
        <dbReference type="SAM" id="MobiDB-lite"/>
    </source>
</evidence>
<evidence type="ECO:0000313" key="9">
    <source>
        <dbReference type="EMBL" id="PZO34078.1"/>
    </source>
</evidence>
<dbReference type="NCBIfam" id="NF005628">
    <property type="entry name" value="PRK07377.1-4"/>
    <property type="match status" value="1"/>
</dbReference>
<feature type="non-terminal residue" evidence="9">
    <location>
        <position position="228"/>
    </location>
</feature>
<protein>
    <recommendedName>
        <fullName evidence="8">MrpA C-terminal/MbhD domain-containing protein</fullName>
    </recommendedName>
</protein>
<keyword evidence="5 7" id="KW-0472">Membrane</keyword>
<organism evidence="9 10">
    <name type="scientific">Shackletoniella antarctica</name>
    <dbReference type="NCBI Taxonomy" id="268115"/>
    <lineage>
        <taxon>Bacteria</taxon>
        <taxon>Bacillati</taxon>
        <taxon>Cyanobacteriota</taxon>
        <taxon>Cyanophyceae</taxon>
        <taxon>Oculatellales</taxon>
        <taxon>Oculatellaceae</taxon>
        <taxon>Shackletoniella</taxon>
    </lineage>
</organism>
<feature type="region of interest" description="Disordered" evidence="6">
    <location>
        <begin position="150"/>
        <end position="180"/>
    </location>
</feature>
<gene>
    <name evidence="9" type="ORF">DCF17_20970</name>
</gene>
<proteinExistence type="predicted"/>
<evidence type="ECO:0000256" key="4">
    <source>
        <dbReference type="ARBA" id="ARBA00022989"/>
    </source>
</evidence>
<evidence type="ECO:0000256" key="3">
    <source>
        <dbReference type="ARBA" id="ARBA00022692"/>
    </source>
</evidence>
<dbReference type="GO" id="GO:0005886">
    <property type="term" value="C:plasma membrane"/>
    <property type="evidence" value="ECO:0007669"/>
    <property type="project" value="UniProtKB-SubCell"/>
</dbReference>
<dbReference type="AlphaFoldDB" id="A0A2W4XRQ6"/>
<feature type="compositionally biased region" description="Low complexity" evidence="6">
    <location>
        <begin position="207"/>
        <end position="218"/>
    </location>
</feature>
<reference evidence="9 10" key="2">
    <citation type="submission" date="2018-06" db="EMBL/GenBank/DDBJ databases">
        <title>Metagenomic assembly of (sub)arctic Cyanobacteria and their associated microbiome from non-axenic cultures.</title>
        <authorList>
            <person name="Baurain D."/>
        </authorList>
    </citation>
    <scope>NUCLEOTIDE SEQUENCE [LARGE SCALE GENOMIC DNA]</scope>
    <source>
        <strain evidence="9">ULC041bin1</strain>
    </source>
</reference>
<accession>A0A2W4XRQ6</accession>
<evidence type="ECO:0000313" key="10">
    <source>
        <dbReference type="Proteomes" id="UP000249081"/>
    </source>
</evidence>
<sequence>MDSLSLDNFSYVYAIMLLLPLAAAMVLFQQNPYQALVMRGILGAVAALIYAMLGGADVALTEALVGTMLAITLYAVAVRSSLVMRLGVLEAEEVKDSLQWQSLLDYLRARLKRYQLRLELVPYADRKALQHALAEKAIHSICLSKGKLGLGNEARPEENGPEENGPEENHPCPTSLNHPPYQITTRVPRLYEILTAELPPAMAKVMAAEAAKTTTGAGDRPPLTTPPA</sequence>
<feature type="transmembrane region" description="Helical" evidence="7">
    <location>
        <begin position="12"/>
        <end position="29"/>
    </location>
</feature>
<keyword evidence="3 7" id="KW-0812">Transmembrane</keyword>
<dbReference type="Proteomes" id="UP000249081">
    <property type="component" value="Unassembled WGS sequence"/>
</dbReference>
<keyword evidence="4 7" id="KW-1133">Transmembrane helix</keyword>
<feature type="domain" description="MrpA C-terminal/MbhD" evidence="8">
    <location>
        <begin position="17"/>
        <end position="80"/>
    </location>
</feature>
<dbReference type="InterPro" id="IPR025383">
    <property type="entry name" value="MrpA_C/MbhD"/>
</dbReference>
<reference evidence="10" key="1">
    <citation type="submission" date="2018-04" db="EMBL/GenBank/DDBJ databases">
        <authorList>
            <person name="Cornet L."/>
        </authorList>
    </citation>
    <scope>NUCLEOTIDE SEQUENCE [LARGE SCALE GENOMIC DNA]</scope>
</reference>
<feature type="region of interest" description="Disordered" evidence="6">
    <location>
        <begin position="207"/>
        <end position="228"/>
    </location>
</feature>
<dbReference type="NCBIfam" id="NF005630">
    <property type="entry name" value="PRK07377.1-6"/>
    <property type="match status" value="1"/>
</dbReference>
<evidence type="ECO:0000256" key="2">
    <source>
        <dbReference type="ARBA" id="ARBA00022475"/>
    </source>
</evidence>
<evidence type="ECO:0000256" key="1">
    <source>
        <dbReference type="ARBA" id="ARBA00004651"/>
    </source>
</evidence>
<evidence type="ECO:0000256" key="5">
    <source>
        <dbReference type="ARBA" id="ARBA00023136"/>
    </source>
</evidence>
<evidence type="ECO:0000259" key="8">
    <source>
        <dbReference type="Pfam" id="PF13244"/>
    </source>
</evidence>